<reference evidence="1" key="2">
    <citation type="submission" date="2020-09" db="EMBL/GenBank/DDBJ databases">
        <authorList>
            <person name="Sun Q."/>
            <person name="Ohkuma M."/>
        </authorList>
    </citation>
    <scope>NUCLEOTIDE SEQUENCE</scope>
    <source>
        <strain evidence="1">JCM 3090</strain>
    </source>
</reference>
<evidence type="ECO:0008006" key="3">
    <source>
        <dbReference type="Google" id="ProtNLM"/>
    </source>
</evidence>
<dbReference type="EMBL" id="BMQB01000001">
    <property type="protein sequence ID" value="GGJ78036.1"/>
    <property type="molecule type" value="Genomic_DNA"/>
</dbReference>
<gene>
    <name evidence="1" type="ORF">GCM10010123_05110</name>
</gene>
<dbReference type="InterPro" id="IPR001646">
    <property type="entry name" value="5peptide_repeat"/>
</dbReference>
<dbReference type="PANTHER" id="PTHR14136:SF17">
    <property type="entry name" value="BTB_POZ DOMAIN-CONTAINING PROTEIN KCTD9"/>
    <property type="match status" value="1"/>
</dbReference>
<accession>A0A8J3B412</accession>
<name>A0A8J3B412_9ACTN</name>
<keyword evidence="2" id="KW-1185">Reference proteome</keyword>
<evidence type="ECO:0000313" key="2">
    <source>
        <dbReference type="Proteomes" id="UP000649739"/>
    </source>
</evidence>
<dbReference type="Pfam" id="PF00805">
    <property type="entry name" value="Pentapeptide"/>
    <property type="match status" value="2"/>
</dbReference>
<dbReference type="InterPro" id="IPR051082">
    <property type="entry name" value="Pentapeptide-BTB/POZ_domain"/>
</dbReference>
<evidence type="ECO:0000313" key="1">
    <source>
        <dbReference type="EMBL" id="GGJ78036.1"/>
    </source>
</evidence>
<dbReference type="AlphaFoldDB" id="A0A8J3B412"/>
<dbReference type="SUPFAM" id="SSF141571">
    <property type="entry name" value="Pentapeptide repeat-like"/>
    <property type="match status" value="1"/>
</dbReference>
<dbReference type="Gene3D" id="2.160.20.80">
    <property type="entry name" value="E3 ubiquitin-protein ligase SopA"/>
    <property type="match status" value="1"/>
</dbReference>
<dbReference type="PANTHER" id="PTHR14136">
    <property type="entry name" value="BTB_POZ DOMAIN-CONTAINING PROTEIN KCTD9"/>
    <property type="match status" value="1"/>
</dbReference>
<comment type="caution">
    <text evidence="1">The sequence shown here is derived from an EMBL/GenBank/DDBJ whole genome shotgun (WGS) entry which is preliminary data.</text>
</comment>
<sequence>MDRRIVRDVTVVLPDLDDEYLDPFDDEPDEDLDEVAVTGGEWVGHRLGGGRIDGSRLTGVTAREAEWTRIRVARTVFERCDLSAARWTDVALDRVELRGCRLSGLRLARSTLRNVVFDGCRLDYASWLEVTAAGGVALVDCVLTEAALTACRLPGVVLDGCTLDGLALSGTDLRGADLRGNELAGITGLDGLRGVRLDRGQLPDLAAVAARDLDVVVEE</sequence>
<reference evidence="1" key="1">
    <citation type="journal article" date="2014" name="Int. J. Syst. Evol. Microbiol.">
        <title>Complete genome sequence of Corynebacterium casei LMG S-19264T (=DSM 44701T), isolated from a smear-ripened cheese.</title>
        <authorList>
            <consortium name="US DOE Joint Genome Institute (JGI-PGF)"/>
            <person name="Walter F."/>
            <person name="Albersmeier A."/>
            <person name="Kalinowski J."/>
            <person name="Ruckert C."/>
        </authorList>
    </citation>
    <scope>NUCLEOTIDE SEQUENCE</scope>
    <source>
        <strain evidence="1">JCM 3090</strain>
    </source>
</reference>
<dbReference type="RefSeq" id="WP_189168346.1">
    <property type="nucleotide sequence ID" value="NZ_BMQB01000001.1"/>
</dbReference>
<dbReference type="Proteomes" id="UP000649739">
    <property type="component" value="Unassembled WGS sequence"/>
</dbReference>
<proteinExistence type="predicted"/>
<protein>
    <recommendedName>
        <fullName evidence="3">Pentapeptide repeat-containing protein</fullName>
    </recommendedName>
</protein>
<organism evidence="1 2">
    <name type="scientific">Pilimelia anulata</name>
    <dbReference type="NCBI Taxonomy" id="53371"/>
    <lineage>
        <taxon>Bacteria</taxon>
        <taxon>Bacillati</taxon>
        <taxon>Actinomycetota</taxon>
        <taxon>Actinomycetes</taxon>
        <taxon>Micromonosporales</taxon>
        <taxon>Micromonosporaceae</taxon>
        <taxon>Pilimelia</taxon>
    </lineage>
</organism>